<accession>A0A0C2R2X8</accession>
<dbReference type="PANTHER" id="PTHR33178">
    <property type="match status" value="1"/>
</dbReference>
<proteinExistence type="predicted"/>
<comment type="caution">
    <text evidence="3">The sequence shown here is derived from an EMBL/GenBank/DDBJ whole genome shotgun (WGS) entry which is preliminary data.</text>
</comment>
<dbReference type="EMBL" id="JXRP01000019">
    <property type="protein sequence ID" value="KIL44610.1"/>
    <property type="molecule type" value="Genomic_DNA"/>
</dbReference>
<evidence type="ECO:0000313" key="3">
    <source>
        <dbReference type="EMBL" id="KIL44610.1"/>
    </source>
</evidence>
<dbReference type="PANTHER" id="PTHR33178:SF10">
    <property type="entry name" value="STRESS-RESPONSE A_B BARREL DOMAIN-CONTAINING PROTEIN"/>
    <property type="match status" value="1"/>
</dbReference>
<evidence type="ECO:0000313" key="4">
    <source>
        <dbReference type="Proteomes" id="UP000031938"/>
    </source>
</evidence>
<name>A0A0C2R2X8_9BACL</name>
<dbReference type="Gene3D" id="3.30.70.100">
    <property type="match status" value="1"/>
</dbReference>
<dbReference type="Proteomes" id="UP000031938">
    <property type="component" value="Unassembled WGS sequence"/>
</dbReference>
<reference evidence="3 4" key="1">
    <citation type="submission" date="2015-01" db="EMBL/GenBank/DDBJ databases">
        <title>Genome sequencing of Jeotgalibacillus soli.</title>
        <authorList>
            <person name="Goh K.M."/>
            <person name="Chan K.-G."/>
            <person name="Yaakop A.S."/>
            <person name="Ee R."/>
            <person name="Gan H.M."/>
            <person name="Chan C.S."/>
        </authorList>
    </citation>
    <scope>NUCLEOTIDE SEQUENCE [LARGE SCALE GENOMIC DNA]</scope>
    <source>
        <strain evidence="3 4">P9</strain>
    </source>
</reference>
<dbReference type="InterPro" id="IPR013097">
    <property type="entry name" value="Dabb"/>
</dbReference>
<dbReference type="AlphaFoldDB" id="A0A0C2R2X8"/>
<dbReference type="SUPFAM" id="SSF54909">
    <property type="entry name" value="Dimeric alpha+beta barrel"/>
    <property type="match status" value="1"/>
</dbReference>
<evidence type="ECO:0000256" key="1">
    <source>
        <dbReference type="ARBA" id="ARBA00011738"/>
    </source>
</evidence>
<dbReference type="InterPro" id="IPR044662">
    <property type="entry name" value="HS1/DABB1-like"/>
</dbReference>
<dbReference type="Pfam" id="PF07876">
    <property type="entry name" value="Dabb"/>
    <property type="match status" value="1"/>
</dbReference>
<keyword evidence="4" id="KW-1185">Reference proteome</keyword>
<gene>
    <name evidence="3" type="ORF">KP78_35740</name>
</gene>
<dbReference type="PATRIC" id="fig|889306.3.peg.3590"/>
<feature type="domain" description="Stress-response A/B barrel" evidence="2">
    <location>
        <begin position="14"/>
        <end position="107"/>
    </location>
</feature>
<dbReference type="STRING" id="889306.KP78_35740"/>
<dbReference type="SMART" id="SM00886">
    <property type="entry name" value="Dabb"/>
    <property type="match status" value="1"/>
</dbReference>
<evidence type="ECO:0000259" key="2">
    <source>
        <dbReference type="PROSITE" id="PS51502"/>
    </source>
</evidence>
<dbReference type="PROSITE" id="PS51502">
    <property type="entry name" value="S_R_A_B_BARREL"/>
    <property type="match status" value="1"/>
</dbReference>
<comment type="subunit">
    <text evidence="1">Homodimer.</text>
</comment>
<dbReference type="InterPro" id="IPR011008">
    <property type="entry name" value="Dimeric_a/b-barrel"/>
</dbReference>
<sequence length="109" mass="12298">MGMKNIERRGIHMINRTVLVKFSESTTQEQLQEVVDRFKALKNHLTGIVDLQAGLNVAEKSKEYQIVLTVRFEDQAALDAYVANEEHQAVAAFIREVGRVDSIGVDIEL</sequence>
<organism evidence="3 4">
    <name type="scientific">Jeotgalibacillus soli</name>
    <dbReference type="NCBI Taxonomy" id="889306"/>
    <lineage>
        <taxon>Bacteria</taxon>
        <taxon>Bacillati</taxon>
        <taxon>Bacillota</taxon>
        <taxon>Bacilli</taxon>
        <taxon>Bacillales</taxon>
        <taxon>Caryophanaceae</taxon>
        <taxon>Jeotgalibacillus</taxon>
    </lineage>
</organism>
<protein>
    <submittedName>
        <fullName evidence="3">Stress protein</fullName>
    </submittedName>
</protein>